<keyword evidence="1" id="KW-0732">Signal</keyword>
<gene>
    <name evidence="2" type="ORF">PFY12_01325</name>
</gene>
<feature type="signal peptide" evidence="1">
    <location>
        <begin position="1"/>
        <end position="19"/>
    </location>
</feature>
<evidence type="ECO:0000313" key="3">
    <source>
        <dbReference type="Proteomes" id="UP001210978"/>
    </source>
</evidence>
<protein>
    <submittedName>
        <fullName evidence="2">Uncharacterized protein</fullName>
    </submittedName>
</protein>
<evidence type="ECO:0000313" key="2">
    <source>
        <dbReference type="EMBL" id="WBV60774.1"/>
    </source>
</evidence>
<organism evidence="2 3">
    <name type="scientific">Chryseobacterium camelliae</name>
    <dbReference type="NCBI Taxonomy" id="1265445"/>
    <lineage>
        <taxon>Bacteria</taxon>
        <taxon>Pseudomonadati</taxon>
        <taxon>Bacteroidota</taxon>
        <taxon>Flavobacteriia</taxon>
        <taxon>Flavobacteriales</taxon>
        <taxon>Weeksellaceae</taxon>
        <taxon>Chryseobacterium group</taxon>
        <taxon>Chryseobacterium</taxon>
    </lineage>
</organism>
<accession>A0ABY7QN53</accession>
<evidence type="ECO:0000256" key="1">
    <source>
        <dbReference type="SAM" id="SignalP"/>
    </source>
</evidence>
<dbReference type="RefSeq" id="WP_271149088.1">
    <property type="nucleotide sequence ID" value="NZ_CP115859.1"/>
</dbReference>
<feature type="chain" id="PRO_5047470152" evidence="1">
    <location>
        <begin position="20"/>
        <end position="286"/>
    </location>
</feature>
<name>A0ABY7QN53_9FLAO</name>
<reference evidence="2 3" key="1">
    <citation type="submission" date="2023-01" db="EMBL/GenBank/DDBJ databases">
        <title>Complete genome of Chryseobacterium camelliae VAN22-5A.</title>
        <authorList>
            <person name="Zong G."/>
            <person name="Cao G."/>
        </authorList>
    </citation>
    <scope>NUCLEOTIDE SEQUENCE [LARGE SCALE GENOMIC DNA]</scope>
    <source>
        <strain evidence="2 3">VAN22-5A</strain>
    </source>
</reference>
<dbReference type="Proteomes" id="UP001210978">
    <property type="component" value="Chromosome"/>
</dbReference>
<sequence length="286" mass="33636">MKKIYYLSIALLAFNSFNAQNKKKDAEFIPVEITKENGETENILLRGVYSPRHESYVGVIGQSYKPNGMYPMNLHFEYKNIEDIDEESDKKPEIKKIKFNDLKKIRVLDYQQDDIVGYEKLKILEFDSDMKLGHKNYEILAPILSEGKINMYGFDLYINNFYMSTLIYLKKDGDPYAVMPIDYDRNSILKMKASSERFIKSLRQIGGKCTPFSNYINELEKKFEKESVTKEMARGSWEYSKKVRNENKETNVPLSKRRRELDKGSHDYTVNYIQEIVDVYEKNCSN</sequence>
<proteinExistence type="predicted"/>
<keyword evidence="3" id="KW-1185">Reference proteome</keyword>
<dbReference type="EMBL" id="CP115859">
    <property type="protein sequence ID" value="WBV60774.1"/>
    <property type="molecule type" value="Genomic_DNA"/>
</dbReference>